<reference evidence="2 3" key="1">
    <citation type="submission" date="2012-02" db="EMBL/GenBank/DDBJ databases">
        <title>The Genome Sequence of Parabacteroides distasonis CL09T03C24.</title>
        <authorList>
            <consortium name="The Broad Institute Genome Sequencing Platform"/>
            <person name="Earl A."/>
            <person name="Ward D."/>
            <person name="Feldgarden M."/>
            <person name="Gevers D."/>
            <person name="Zitomersky N.L."/>
            <person name="Coyne M.J."/>
            <person name="Comstock L.E."/>
            <person name="Young S.K."/>
            <person name="Zeng Q."/>
            <person name="Gargeya S."/>
            <person name="Fitzgerald M."/>
            <person name="Haas B."/>
            <person name="Abouelleil A."/>
            <person name="Alvarado L."/>
            <person name="Arachchi H.M."/>
            <person name="Berlin A."/>
            <person name="Chapman S.B."/>
            <person name="Gearin G."/>
            <person name="Goldberg J."/>
            <person name="Griggs A."/>
            <person name="Gujja S."/>
            <person name="Hansen M."/>
            <person name="Heiman D."/>
            <person name="Howarth C."/>
            <person name="Larimer J."/>
            <person name="Lui A."/>
            <person name="MacDonald P.J.P."/>
            <person name="McCowen C."/>
            <person name="Montmayeur A."/>
            <person name="Murphy C."/>
            <person name="Neiman D."/>
            <person name="Pearson M."/>
            <person name="Priest M."/>
            <person name="Roberts A."/>
            <person name="Saif S."/>
            <person name="Shea T."/>
            <person name="Sisk P."/>
            <person name="Stolte C."/>
            <person name="Sykes S."/>
            <person name="Wortman J."/>
            <person name="Nusbaum C."/>
            <person name="Birren B."/>
        </authorList>
    </citation>
    <scope>NUCLEOTIDE SEQUENCE [LARGE SCALE GENOMIC DNA]</scope>
    <source>
        <strain evidence="2 3">CL09T03C24</strain>
    </source>
</reference>
<dbReference type="InterPro" id="IPR025112">
    <property type="entry name" value="PCMD"/>
</dbReference>
<comment type="caution">
    <text evidence="2">The sequence shown here is derived from an EMBL/GenBank/DDBJ whole genome shotgun (WGS) entry which is preliminary data.</text>
</comment>
<dbReference type="EMBL" id="AGZN01000012">
    <property type="protein sequence ID" value="EKN29683.1"/>
    <property type="molecule type" value="Genomic_DNA"/>
</dbReference>
<dbReference type="AlphaFoldDB" id="A0AAD2TRD9"/>
<sequence length="554" mass="60275">MKIQRLMFKENLRAAGLVTLLGLASCAIDNDIPYPLVEGTISEIVTEGLRASEDGTVASGVDIDRSARTVTLYVNDSVDVSRLRLTRLILDPRDATIELDSARCDDKEKFPFHDFASLDSLSLSANTRLDLSTPLELNVRTYQDNPWTLTVRQIVDRTVDVDGMVDHLVDPVSRVAVIYVSADQDLSNIKIRTLNLGGAYGRVTPDPTTVRDFTYPQTFYAARAGEEVWQEWKVVIEQSEGGASTSSSVFPMVTKATLTGSVQSGKTPVVEYKEQTASAWSTAADVKTSGASFSATIGGLRGGTAYDYRISVDNAQTGSGSFTTAGEIALTNGGFEDWSQDGKQWNPWPSGGTSFWGTGNPGAAAFIGNLTTPTTESVSGKAALLESKDAVIKLGAGNIFTGDFALDGTNGVLQLGRPFTSFPTSLKFQYKYTSTTINRIGQDVGSLENLRGRPDSCQIYIALSDKPEPYEIRTKPSVRQVFDKNDRNIIAYGEFISGQSTTSYKQVEIPLEYRATNRTPKYIVIVAAASKYGDYFIGGEGSTLWIDEMELVYE</sequence>
<dbReference type="PROSITE" id="PS51257">
    <property type="entry name" value="PROKAR_LIPOPROTEIN"/>
    <property type="match status" value="1"/>
</dbReference>
<dbReference type="InterPro" id="IPR038653">
    <property type="entry name" value="Put_CMD_sf"/>
</dbReference>
<feature type="domain" description="Putative carbohydrate metabolism" evidence="1">
    <location>
        <begin position="335"/>
        <end position="552"/>
    </location>
</feature>
<organism evidence="2 3">
    <name type="scientific">Parabacteroides distasonis CL09T03C24</name>
    <dbReference type="NCBI Taxonomy" id="999417"/>
    <lineage>
        <taxon>Bacteria</taxon>
        <taxon>Pseudomonadati</taxon>
        <taxon>Bacteroidota</taxon>
        <taxon>Bacteroidia</taxon>
        <taxon>Bacteroidales</taxon>
        <taxon>Tannerellaceae</taxon>
        <taxon>Parabacteroides</taxon>
    </lineage>
</organism>
<name>A0AAD2TRD9_PARDI</name>
<proteinExistence type="predicted"/>
<evidence type="ECO:0000259" key="1">
    <source>
        <dbReference type="Pfam" id="PF13201"/>
    </source>
</evidence>
<dbReference type="RefSeq" id="WP_005864077.1">
    <property type="nucleotide sequence ID" value="NZ_JH976486.1"/>
</dbReference>
<dbReference type="Gene3D" id="2.60.120.890">
    <property type="entry name" value="BT2081, beta-jelly-roll domain"/>
    <property type="match status" value="1"/>
</dbReference>
<evidence type="ECO:0000313" key="2">
    <source>
        <dbReference type="EMBL" id="EKN29683.1"/>
    </source>
</evidence>
<dbReference type="Proteomes" id="UP000006262">
    <property type="component" value="Unassembled WGS sequence"/>
</dbReference>
<protein>
    <recommendedName>
        <fullName evidence="1">Putative carbohydrate metabolism domain-containing protein</fullName>
    </recommendedName>
</protein>
<accession>A0AAD2TRD9</accession>
<evidence type="ECO:0000313" key="3">
    <source>
        <dbReference type="Proteomes" id="UP000006262"/>
    </source>
</evidence>
<dbReference type="Pfam" id="PF13201">
    <property type="entry name" value="PCMD"/>
    <property type="match status" value="1"/>
</dbReference>
<gene>
    <name evidence="2" type="ORF">HMPREF1059_01284</name>
</gene>